<dbReference type="AlphaFoldDB" id="F0WXR4"/>
<organism evidence="1">
    <name type="scientific">Albugo laibachii Nc14</name>
    <dbReference type="NCBI Taxonomy" id="890382"/>
    <lineage>
        <taxon>Eukaryota</taxon>
        <taxon>Sar</taxon>
        <taxon>Stramenopiles</taxon>
        <taxon>Oomycota</taxon>
        <taxon>Peronosporomycetes</taxon>
        <taxon>Albuginales</taxon>
        <taxon>Albuginaceae</taxon>
        <taxon>Albugo</taxon>
    </lineage>
</organism>
<reference evidence="1" key="2">
    <citation type="submission" date="2011-02" db="EMBL/GenBank/DDBJ databases">
        <authorList>
            <person name="MacLean D."/>
        </authorList>
    </citation>
    <scope>NUCLEOTIDE SEQUENCE</scope>
</reference>
<protein>
    <submittedName>
        <fullName evidence="1">AlNc14C362G11000 protein</fullName>
    </submittedName>
</protein>
<proteinExistence type="predicted"/>
<accession>F0WXR4</accession>
<reference evidence="1" key="1">
    <citation type="journal article" date="2011" name="PLoS Biol.">
        <title>Gene gain and loss during evolution of obligate parasitism in the white rust pathogen of Arabidopsis thaliana.</title>
        <authorList>
            <person name="Kemen E."/>
            <person name="Gardiner A."/>
            <person name="Schultz-Larsen T."/>
            <person name="Kemen A.C."/>
            <person name="Balmuth A.L."/>
            <person name="Robert-Seilaniantz A."/>
            <person name="Bailey K."/>
            <person name="Holub E."/>
            <person name="Studholme D.J."/>
            <person name="Maclean D."/>
            <person name="Jones J.D."/>
        </authorList>
    </citation>
    <scope>NUCLEOTIDE SEQUENCE</scope>
</reference>
<name>F0WXR4_9STRA</name>
<sequence length="95" mass="10648">MIDELLLKFGLQDAHHVMTPIGLDHDTDMRESDPILPADGPVGSASLNHFQSIVGSLLWLARCTRPDIAYAVHRATRRAHAPTVSDWQLRKRIAR</sequence>
<dbReference type="EMBL" id="FR824407">
    <property type="protein sequence ID" value="CCA26260.1"/>
    <property type="molecule type" value="Genomic_DNA"/>
</dbReference>
<evidence type="ECO:0000313" key="1">
    <source>
        <dbReference type="EMBL" id="CCA26260.1"/>
    </source>
</evidence>
<gene>
    <name evidence="1" type="primary">AlNc14C362G11000</name>
    <name evidence="1" type="ORF">ALNC14_124040</name>
</gene>
<dbReference type="HOGENOM" id="CLU_2138406_0_0_1"/>